<sequence>MLTIDGAFGEGGGQILRSALSLSMATGQPFAIERIRAGRERPGLMRQHLTAVKAAAEICGARIDGAEVGSTSLVFAPGPVRAGDYVFNIGSAGSTSLVLQTVLLPLALAGAPSRVTIQGGTNNVGAPPFEFLDRAFLPLLRRMGYSVAAALTRPGYYPAGGGEIVIEIGATSPTRPLLLTTRGALIEHKGEAVVSNLAYTIATREAERLCALLNWSEDRVAPMTERRAKGPGNILIVTLGYEHVTEVFVAFGRLGASSETVAEECAAQVDHYLRGEHPVDVHLGDQLLLPLALGPGGVFVTCAPSRHMLTNIEVIHAFLGEKIAIRELPEGVWRIEIGGVGADSE</sequence>
<comment type="subcellular location">
    <subcellularLocation>
        <location evidence="5">Cytoplasm</location>
    </subcellularLocation>
</comment>
<evidence type="ECO:0000259" key="7">
    <source>
        <dbReference type="Pfam" id="PF01137"/>
    </source>
</evidence>
<dbReference type="NCBIfam" id="TIGR03399">
    <property type="entry name" value="RNA_3prim_cycl"/>
    <property type="match status" value="1"/>
</dbReference>
<evidence type="ECO:0000256" key="4">
    <source>
        <dbReference type="ARBA" id="ARBA00024481"/>
    </source>
</evidence>
<dbReference type="RefSeq" id="WP_136494628.1">
    <property type="nucleotide sequence ID" value="NZ_CP046052.1"/>
</dbReference>
<dbReference type="EMBL" id="CP046052">
    <property type="protein sequence ID" value="QGM44321.1"/>
    <property type="molecule type" value="Genomic_DNA"/>
</dbReference>
<dbReference type="PIRSF" id="PIRSF005378">
    <property type="entry name" value="RNA3'_term_phos_cycl_euk"/>
    <property type="match status" value="1"/>
</dbReference>
<dbReference type="InterPro" id="IPR013792">
    <property type="entry name" value="RNA3'P_cycl/enolpyr_Trfase_a/b"/>
</dbReference>
<dbReference type="GO" id="GO:0005524">
    <property type="term" value="F:ATP binding"/>
    <property type="evidence" value="ECO:0007669"/>
    <property type="project" value="UniProtKB-KW"/>
</dbReference>
<dbReference type="InterPro" id="IPR036553">
    <property type="entry name" value="RPTC_insert"/>
</dbReference>
<evidence type="ECO:0000313" key="9">
    <source>
        <dbReference type="EMBL" id="QGM44321.1"/>
    </source>
</evidence>
<evidence type="ECO:0000256" key="3">
    <source>
        <dbReference type="ARBA" id="ARBA00022741"/>
    </source>
</evidence>
<feature type="domain" description="RNA 3'-terminal phosphate cyclase insert" evidence="8">
    <location>
        <begin position="181"/>
        <end position="271"/>
    </location>
</feature>
<reference evidence="9 10" key="1">
    <citation type="submission" date="2019-11" db="EMBL/GenBank/DDBJ databases">
        <title>The genome sequence of Methylocystis heyeri.</title>
        <authorList>
            <person name="Oshkin I.Y."/>
            <person name="Miroshnikov K."/>
            <person name="Dedysh S.N."/>
        </authorList>
    </citation>
    <scope>NUCLEOTIDE SEQUENCE [LARGE SCALE GENOMIC DNA]</scope>
    <source>
        <strain evidence="9 10">H2</strain>
    </source>
</reference>
<keyword evidence="5" id="KW-0963">Cytoplasm</keyword>
<dbReference type="Gene3D" id="3.65.10.20">
    <property type="entry name" value="RNA 3'-terminal phosphate cyclase domain"/>
    <property type="match status" value="1"/>
</dbReference>
<comment type="catalytic activity">
    <reaction evidence="4 5">
        <text>a 3'-end 3'-phospho-ribonucleotide-RNA + ATP = a 3'-end 2',3'-cyclophospho-ribonucleotide-RNA + AMP + diphosphate</text>
        <dbReference type="Rhea" id="RHEA:23976"/>
        <dbReference type="Rhea" id="RHEA-COMP:10463"/>
        <dbReference type="Rhea" id="RHEA-COMP:10464"/>
        <dbReference type="ChEBI" id="CHEBI:30616"/>
        <dbReference type="ChEBI" id="CHEBI:33019"/>
        <dbReference type="ChEBI" id="CHEBI:83062"/>
        <dbReference type="ChEBI" id="CHEBI:83064"/>
        <dbReference type="ChEBI" id="CHEBI:456215"/>
        <dbReference type="EC" id="6.5.1.4"/>
    </reaction>
</comment>
<dbReference type="OrthoDB" id="9789235at2"/>
<dbReference type="NCBIfam" id="NF003246">
    <property type="entry name" value="PRK04204.1-2"/>
    <property type="match status" value="1"/>
</dbReference>
<dbReference type="InterPro" id="IPR037136">
    <property type="entry name" value="RNA3'_phos_cyclase_dom_sf"/>
</dbReference>
<dbReference type="HAMAP" id="MF_00200">
    <property type="entry name" value="RTC"/>
    <property type="match status" value="1"/>
</dbReference>
<comment type="function">
    <text evidence="5">Catalyzes the conversion of 3'-phosphate to a 2',3'-cyclic phosphodiester at the end of RNA. The mechanism of action of the enzyme occurs in 3 steps: (A) adenylation of the enzyme by ATP; (B) transfer of adenylate to an RNA-N3'P to produce RNA-N3'PP5'A; (C) and attack of the adjacent 2'-hydroxyl on the 3'-phosphorus in the diester linkage to produce the cyclic end product. The biological role of this enzyme is unknown but it is likely to function in some aspects of cellular RNA processing.</text>
</comment>
<dbReference type="InterPro" id="IPR000228">
    <property type="entry name" value="RNA3'_term_phos_cyc"/>
</dbReference>
<dbReference type="PANTHER" id="PTHR11096:SF0">
    <property type="entry name" value="RNA 3'-TERMINAL PHOSPHATE CYCLASE"/>
    <property type="match status" value="1"/>
</dbReference>
<dbReference type="Gene3D" id="3.30.360.20">
    <property type="entry name" value="RNA 3'-terminal phosphate cyclase, insert domain"/>
    <property type="match status" value="1"/>
</dbReference>
<keyword evidence="10" id="KW-1185">Reference proteome</keyword>
<dbReference type="PANTHER" id="PTHR11096">
    <property type="entry name" value="RNA 3' TERMINAL PHOSPHATE CYCLASE"/>
    <property type="match status" value="1"/>
</dbReference>
<feature type="active site" description="Tele-AMP-histidine intermediate" evidence="5">
    <location>
        <position position="307"/>
    </location>
</feature>
<feature type="binding site" evidence="5">
    <location>
        <begin position="282"/>
        <end position="286"/>
    </location>
    <ligand>
        <name>ATP</name>
        <dbReference type="ChEBI" id="CHEBI:30616"/>
    </ligand>
</feature>
<evidence type="ECO:0000313" key="10">
    <source>
        <dbReference type="Proteomes" id="UP000309061"/>
    </source>
</evidence>
<dbReference type="InterPro" id="IPR017770">
    <property type="entry name" value="RNA3'_term_phos_cyc_type_1"/>
</dbReference>
<dbReference type="EC" id="6.5.1.4" evidence="5 6"/>
<dbReference type="SUPFAM" id="SSF55205">
    <property type="entry name" value="EPT/RTPC-like"/>
    <property type="match status" value="1"/>
</dbReference>
<dbReference type="Pfam" id="PF01137">
    <property type="entry name" value="RTC"/>
    <property type="match status" value="1"/>
</dbReference>
<dbReference type="GO" id="GO:0005737">
    <property type="term" value="C:cytoplasm"/>
    <property type="evidence" value="ECO:0007669"/>
    <property type="project" value="UniProtKB-SubCell"/>
</dbReference>
<dbReference type="GO" id="GO:0003963">
    <property type="term" value="F:RNA-3'-phosphate cyclase activity"/>
    <property type="evidence" value="ECO:0007669"/>
    <property type="project" value="UniProtKB-UniRule"/>
</dbReference>
<dbReference type="Proteomes" id="UP000309061">
    <property type="component" value="Chromosome"/>
</dbReference>
<organism evidence="9 10">
    <name type="scientific">Methylocystis heyeri</name>
    <dbReference type="NCBI Taxonomy" id="391905"/>
    <lineage>
        <taxon>Bacteria</taxon>
        <taxon>Pseudomonadati</taxon>
        <taxon>Pseudomonadota</taxon>
        <taxon>Alphaproteobacteria</taxon>
        <taxon>Hyphomicrobiales</taxon>
        <taxon>Methylocystaceae</taxon>
        <taxon>Methylocystis</taxon>
    </lineage>
</organism>
<proteinExistence type="inferred from homology"/>
<dbReference type="InterPro" id="IPR013791">
    <property type="entry name" value="RNA3'-term_phos_cycl_insert"/>
</dbReference>
<dbReference type="GO" id="GO:0006396">
    <property type="term" value="P:RNA processing"/>
    <property type="evidence" value="ECO:0007669"/>
    <property type="project" value="UniProtKB-UniRule"/>
</dbReference>
<gene>
    <name evidence="5" type="primary">rtcA</name>
    <name evidence="9" type="ORF">H2LOC_000615</name>
</gene>
<comment type="similarity">
    <text evidence="1 5">Belongs to the RNA 3'-terminal cyclase family. Type 1 subfamily.</text>
</comment>
<protein>
    <recommendedName>
        <fullName evidence="5 6">RNA 3'-terminal phosphate cyclase</fullName>
        <shortName evidence="5">RNA cyclase</shortName>
        <shortName evidence="5">RNA-3'-phosphate cyclase</shortName>
        <ecNumber evidence="5 6">6.5.1.4</ecNumber>
    </recommendedName>
</protein>
<feature type="binding site" evidence="5">
    <location>
        <position position="100"/>
    </location>
    <ligand>
        <name>ATP</name>
        <dbReference type="ChEBI" id="CHEBI:30616"/>
    </ligand>
</feature>
<dbReference type="Pfam" id="PF05189">
    <property type="entry name" value="RTC_insert"/>
    <property type="match status" value="1"/>
</dbReference>
<dbReference type="KEGG" id="mhey:H2LOC_000615"/>
<dbReference type="AlphaFoldDB" id="A0A6B8KBD1"/>
<dbReference type="SUPFAM" id="SSF52913">
    <property type="entry name" value="RNA 3'-terminal phosphate cyclase, RPTC, insert domain"/>
    <property type="match status" value="1"/>
</dbReference>
<evidence type="ECO:0000259" key="8">
    <source>
        <dbReference type="Pfam" id="PF05189"/>
    </source>
</evidence>
<name>A0A6B8KBD1_9HYPH</name>
<keyword evidence="5" id="KW-0067">ATP-binding</keyword>
<keyword evidence="2 5" id="KW-0436">Ligase</keyword>
<keyword evidence="3 5" id="KW-0547">Nucleotide-binding</keyword>
<evidence type="ECO:0000256" key="5">
    <source>
        <dbReference type="HAMAP-Rule" id="MF_00200"/>
    </source>
</evidence>
<feature type="domain" description="RNA 3'-terminal phosphate cyclase" evidence="7">
    <location>
        <begin position="9"/>
        <end position="325"/>
    </location>
</feature>
<dbReference type="InterPro" id="IPR023797">
    <property type="entry name" value="RNA3'_phos_cyclase_dom"/>
</dbReference>
<evidence type="ECO:0000256" key="2">
    <source>
        <dbReference type="ARBA" id="ARBA00022598"/>
    </source>
</evidence>
<accession>A0A6B8KBD1</accession>
<evidence type="ECO:0000256" key="6">
    <source>
        <dbReference type="NCBIfam" id="TIGR03399"/>
    </source>
</evidence>
<evidence type="ECO:0000256" key="1">
    <source>
        <dbReference type="ARBA" id="ARBA00009206"/>
    </source>
</evidence>